<dbReference type="EMBL" id="CABWMV010000006">
    <property type="protein sequence ID" value="VXC55795.1"/>
    <property type="molecule type" value="Genomic_DNA"/>
</dbReference>
<dbReference type="AlphaFoldDB" id="A0A653ZNH9"/>
<sequence>MLHQLKLGDCSDVITKVHRVADQIIQTQLDTGSSAPFAMQITNELNTDYQELNNLFLLKCDISLEIIFTNRIIEKVKELLVYTEQTITQIAKSLGYKKASELTEQLKTYTGLTSAHFKQIRKNKLAIIRRQQEK</sequence>
<dbReference type="GO" id="GO:0003700">
    <property type="term" value="F:DNA-binding transcription factor activity"/>
    <property type="evidence" value="ECO:0007669"/>
    <property type="project" value="InterPro"/>
</dbReference>
<dbReference type="RefSeq" id="WP_159333324.1">
    <property type="nucleotide sequence ID" value="NZ_LR733857.1"/>
</dbReference>
<accession>A0A653ZNH9</accession>
<gene>
    <name evidence="2" type="ORF">SPHINGO8BC_140216</name>
</gene>
<protein>
    <recommendedName>
        <fullName evidence="1">HTH araC/xylS-type domain-containing protein</fullName>
    </recommendedName>
</protein>
<evidence type="ECO:0000313" key="3">
    <source>
        <dbReference type="Proteomes" id="UP000432350"/>
    </source>
</evidence>
<evidence type="ECO:0000259" key="1">
    <source>
        <dbReference type="PROSITE" id="PS01124"/>
    </source>
</evidence>
<dbReference type="PROSITE" id="PS01124">
    <property type="entry name" value="HTH_ARAC_FAMILY_2"/>
    <property type="match status" value="1"/>
</dbReference>
<proteinExistence type="predicted"/>
<organism evidence="2 3">
    <name type="scientific">Sphingobacterium multivorum</name>
    <dbReference type="NCBI Taxonomy" id="28454"/>
    <lineage>
        <taxon>Bacteria</taxon>
        <taxon>Pseudomonadati</taxon>
        <taxon>Bacteroidota</taxon>
        <taxon>Sphingobacteriia</taxon>
        <taxon>Sphingobacteriales</taxon>
        <taxon>Sphingobacteriaceae</taxon>
        <taxon>Sphingobacterium</taxon>
    </lineage>
</organism>
<dbReference type="InterPro" id="IPR018060">
    <property type="entry name" value="HTH_AraC"/>
</dbReference>
<dbReference type="GO" id="GO:0043565">
    <property type="term" value="F:sequence-specific DNA binding"/>
    <property type="evidence" value="ECO:0007669"/>
    <property type="project" value="InterPro"/>
</dbReference>
<feature type="domain" description="HTH araC/xylS-type" evidence="1">
    <location>
        <begin position="19"/>
        <end position="120"/>
    </location>
</feature>
<dbReference type="Gene3D" id="1.10.10.60">
    <property type="entry name" value="Homeodomain-like"/>
    <property type="match status" value="1"/>
</dbReference>
<evidence type="ECO:0000313" key="2">
    <source>
        <dbReference type="EMBL" id="VXC55795.1"/>
    </source>
</evidence>
<name>A0A653ZNH9_SPHMU</name>
<dbReference type="Pfam" id="PF12833">
    <property type="entry name" value="HTH_18"/>
    <property type="match status" value="1"/>
</dbReference>
<dbReference type="Proteomes" id="UP000432350">
    <property type="component" value="Unassembled WGS sequence"/>
</dbReference>
<reference evidence="2 3" key="1">
    <citation type="submission" date="2019-10" db="EMBL/GenBank/DDBJ databases">
        <authorList>
            <person name="Karimi E."/>
        </authorList>
    </citation>
    <scope>NUCLEOTIDE SEQUENCE [LARGE SCALE GENOMIC DNA]</scope>
    <source>
        <strain evidence="2">Sphingobacterium sp. 8BC</strain>
    </source>
</reference>